<evidence type="ECO:0000256" key="3">
    <source>
        <dbReference type="ARBA" id="ARBA00007800"/>
    </source>
</evidence>
<comment type="pathway">
    <text evidence="1 11">Pyrimidine metabolism; UMP biosynthesis via de novo pathway; (S)-dihydroorotate from bicarbonate: step 1/3.</text>
</comment>
<evidence type="ECO:0000256" key="8">
    <source>
        <dbReference type="ARBA" id="ARBA00022975"/>
    </source>
</evidence>
<reference evidence="13 14" key="1">
    <citation type="journal article" date="2012" name="BMC Genomics">
        <title>Genome-guided analysis of physiological and morphological traits of the fermentative acetate oxidizer Thermacetogenium phaeum.</title>
        <authorList>
            <person name="Oehler D."/>
            <person name="Poehlein A."/>
            <person name="Leimbach A."/>
            <person name="Muller N."/>
            <person name="Daniel R."/>
            <person name="Gottschalk G."/>
            <person name="Schink B."/>
        </authorList>
    </citation>
    <scope>NUCLEOTIDE SEQUENCE [LARGE SCALE GENOMIC DNA]</scope>
    <source>
        <strain evidence="14">ATCC BAA-254 / DSM 26808 / PB</strain>
    </source>
</reference>
<keyword evidence="4 11" id="KW-0436">Ligase</keyword>
<feature type="binding site" evidence="11">
    <location>
        <position position="290"/>
    </location>
    <ligand>
        <name>L-glutamine</name>
        <dbReference type="ChEBI" id="CHEBI:58359"/>
    </ligand>
</feature>
<dbReference type="CDD" id="cd01744">
    <property type="entry name" value="GATase1_CPSase"/>
    <property type="match status" value="1"/>
</dbReference>
<feature type="active site" description="Nucleophile" evidence="11">
    <location>
        <position position="248"/>
    </location>
</feature>
<evidence type="ECO:0000256" key="5">
    <source>
        <dbReference type="ARBA" id="ARBA00022741"/>
    </source>
</evidence>
<gene>
    <name evidence="11 13" type="primary">carA</name>
    <name evidence="13" type="ordered locus">Tph_c14460</name>
</gene>
<dbReference type="GO" id="GO:0006207">
    <property type="term" value="P:'de novo' pyrimidine nucleobase biosynthetic process"/>
    <property type="evidence" value="ECO:0007669"/>
    <property type="project" value="InterPro"/>
</dbReference>
<dbReference type="AlphaFoldDB" id="K4LI66"/>
<dbReference type="SMART" id="SM01097">
    <property type="entry name" value="CPSase_sm_chain"/>
    <property type="match status" value="1"/>
</dbReference>
<dbReference type="PROSITE" id="PS51273">
    <property type="entry name" value="GATASE_TYPE_1"/>
    <property type="match status" value="1"/>
</dbReference>
<name>K4LI66_THEPS</name>
<dbReference type="Pfam" id="PF00117">
    <property type="entry name" value="GATase"/>
    <property type="match status" value="1"/>
</dbReference>
<dbReference type="RefSeq" id="WP_015050535.1">
    <property type="nucleotide sequence ID" value="NC_018870.1"/>
</dbReference>
<keyword evidence="11" id="KW-0028">Amino-acid biosynthesis</keyword>
<feature type="binding site" evidence="11">
    <location>
        <position position="252"/>
    </location>
    <ligand>
        <name>L-glutamine</name>
        <dbReference type="ChEBI" id="CHEBI:58359"/>
    </ligand>
</feature>
<accession>K4LI66</accession>
<dbReference type="GO" id="GO:0006526">
    <property type="term" value="P:L-arginine biosynthetic process"/>
    <property type="evidence" value="ECO:0007669"/>
    <property type="project" value="UniProtKB-UniRule"/>
</dbReference>
<comment type="pathway">
    <text evidence="2 11">Amino-acid biosynthesis; L-arginine biosynthesis; carbamoyl phosphate from bicarbonate: step 1/1.</text>
</comment>
<dbReference type="InterPro" id="IPR050472">
    <property type="entry name" value="Anth_synth/Amidotransfase"/>
</dbReference>
<feature type="active site" evidence="11">
    <location>
        <position position="333"/>
    </location>
</feature>
<dbReference type="FunFam" id="3.50.30.20:FF:000001">
    <property type="entry name" value="Carbamoyl-phosphate synthase small chain"/>
    <property type="match status" value="1"/>
</dbReference>
<dbReference type="InterPro" id="IPR029062">
    <property type="entry name" value="Class_I_gatase-like"/>
</dbReference>
<evidence type="ECO:0000256" key="1">
    <source>
        <dbReference type="ARBA" id="ARBA00004812"/>
    </source>
</evidence>
<feature type="binding site" evidence="11">
    <location>
        <position position="293"/>
    </location>
    <ligand>
        <name>L-glutamine</name>
        <dbReference type="ChEBI" id="CHEBI:58359"/>
    </ligand>
</feature>
<feature type="binding site" evidence="11">
    <location>
        <position position="249"/>
    </location>
    <ligand>
        <name>L-glutamine</name>
        <dbReference type="ChEBI" id="CHEBI:58359"/>
    </ligand>
</feature>
<dbReference type="KEGG" id="tpz:Tph_c14460"/>
<dbReference type="eggNOG" id="COG0505">
    <property type="taxonomic scope" value="Bacteria"/>
</dbReference>
<dbReference type="SUPFAM" id="SSF52021">
    <property type="entry name" value="Carbamoyl phosphate synthetase, small subunit N-terminal domain"/>
    <property type="match status" value="1"/>
</dbReference>
<feature type="binding site" evidence="11">
    <location>
        <position position="45"/>
    </location>
    <ligand>
        <name>L-glutamine</name>
        <dbReference type="ChEBI" id="CHEBI:58359"/>
    </ligand>
</feature>
<keyword evidence="6 11" id="KW-0067">ATP-binding</keyword>
<dbReference type="SUPFAM" id="SSF52317">
    <property type="entry name" value="Class I glutamine amidotransferase-like"/>
    <property type="match status" value="1"/>
</dbReference>
<evidence type="ECO:0000256" key="7">
    <source>
        <dbReference type="ARBA" id="ARBA00022962"/>
    </source>
</evidence>
<comment type="catalytic activity">
    <reaction evidence="10 11">
        <text>L-glutamine + H2O = L-glutamate + NH4(+)</text>
        <dbReference type="Rhea" id="RHEA:15889"/>
        <dbReference type="ChEBI" id="CHEBI:15377"/>
        <dbReference type="ChEBI" id="CHEBI:28938"/>
        <dbReference type="ChEBI" id="CHEBI:29985"/>
        <dbReference type="ChEBI" id="CHEBI:58359"/>
    </reaction>
</comment>
<keyword evidence="5 11" id="KW-0547">Nucleotide-binding</keyword>
<dbReference type="PANTHER" id="PTHR43418">
    <property type="entry name" value="MULTIFUNCTIONAL TRYPTOPHAN BIOSYNTHESIS PROTEIN-RELATED"/>
    <property type="match status" value="1"/>
</dbReference>
<comment type="function">
    <text evidence="11">Small subunit of the glutamine-dependent carbamoyl phosphate synthetase (CPSase). CPSase catalyzes the formation of carbamoyl phosphate from the ammonia moiety of glutamine, carbonate, and phosphate donated by ATP, constituting the first step of 2 biosynthetic pathways, one leading to arginine and/or urea and the other to pyrimidine nucleotides. The small subunit (glutamine amidotransferase) binds and cleaves glutamine to supply the large subunit with the substrate ammonia.</text>
</comment>
<dbReference type="InterPro" id="IPR002474">
    <property type="entry name" value="CarbamoylP_synth_ssu_N"/>
</dbReference>
<feature type="binding site" evidence="11">
    <location>
        <position position="292"/>
    </location>
    <ligand>
        <name>L-glutamine</name>
        <dbReference type="ChEBI" id="CHEBI:58359"/>
    </ligand>
</feature>
<evidence type="ECO:0000256" key="6">
    <source>
        <dbReference type="ARBA" id="ARBA00022840"/>
    </source>
</evidence>
<dbReference type="NCBIfam" id="NF009475">
    <property type="entry name" value="PRK12838.1"/>
    <property type="match status" value="1"/>
</dbReference>
<dbReference type="InterPro" id="IPR006274">
    <property type="entry name" value="CarbamoylP_synth_ssu"/>
</dbReference>
<dbReference type="PRINTS" id="PR00099">
    <property type="entry name" value="CPSGATASE"/>
</dbReference>
<dbReference type="NCBIfam" id="TIGR01368">
    <property type="entry name" value="CPSaseIIsmall"/>
    <property type="match status" value="1"/>
</dbReference>
<dbReference type="GO" id="GO:0005524">
    <property type="term" value="F:ATP binding"/>
    <property type="evidence" value="ECO:0007669"/>
    <property type="project" value="UniProtKB-UniRule"/>
</dbReference>
<dbReference type="GO" id="GO:0004088">
    <property type="term" value="F:carbamoyl-phosphate synthase (glutamine-hydrolyzing) activity"/>
    <property type="evidence" value="ECO:0007669"/>
    <property type="project" value="UniProtKB-UniRule"/>
</dbReference>
<dbReference type="STRING" id="1089553.Tph_c14460"/>
<dbReference type="UniPathway" id="UPA00068">
    <property type="reaction ID" value="UER00171"/>
</dbReference>
<feature type="binding site" evidence="11">
    <location>
        <position position="223"/>
    </location>
    <ligand>
        <name>L-glutamine</name>
        <dbReference type="ChEBI" id="CHEBI:58359"/>
    </ligand>
</feature>
<dbReference type="Proteomes" id="UP000000467">
    <property type="component" value="Chromosome"/>
</dbReference>
<feature type="active site" evidence="11">
    <location>
        <position position="335"/>
    </location>
</feature>
<dbReference type="InterPro" id="IPR035686">
    <property type="entry name" value="CPSase_GATase1"/>
</dbReference>
<comment type="subunit">
    <text evidence="11">Composed of two chains; the small (or glutamine) chain promotes the hydrolysis of glutamine to ammonia, which is used by the large (or ammonia) chain to synthesize carbamoyl phosphate. Tetramer of heterodimers (alpha,beta)4.</text>
</comment>
<dbReference type="UniPathway" id="UPA00070">
    <property type="reaction ID" value="UER00115"/>
</dbReference>
<dbReference type="InterPro" id="IPR017926">
    <property type="entry name" value="GATASE"/>
</dbReference>
<dbReference type="GO" id="GO:0044205">
    <property type="term" value="P:'de novo' UMP biosynthetic process"/>
    <property type="evidence" value="ECO:0007669"/>
    <property type="project" value="UniProtKB-UniRule"/>
</dbReference>
<dbReference type="HAMAP" id="MF_01209">
    <property type="entry name" value="CPSase_S_chain"/>
    <property type="match status" value="1"/>
</dbReference>
<comment type="catalytic activity">
    <reaction evidence="9 11">
        <text>hydrogencarbonate + L-glutamine + 2 ATP + H2O = carbamoyl phosphate + L-glutamate + 2 ADP + phosphate + 2 H(+)</text>
        <dbReference type="Rhea" id="RHEA:18633"/>
        <dbReference type="ChEBI" id="CHEBI:15377"/>
        <dbReference type="ChEBI" id="CHEBI:15378"/>
        <dbReference type="ChEBI" id="CHEBI:17544"/>
        <dbReference type="ChEBI" id="CHEBI:29985"/>
        <dbReference type="ChEBI" id="CHEBI:30616"/>
        <dbReference type="ChEBI" id="CHEBI:43474"/>
        <dbReference type="ChEBI" id="CHEBI:58228"/>
        <dbReference type="ChEBI" id="CHEBI:58359"/>
        <dbReference type="ChEBI" id="CHEBI:456216"/>
        <dbReference type="EC" id="6.3.5.5"/>
    </reaction>
</comment>
<feature type="binding site" evidence="11">
    <location>
        <position position="221"/>
    </location>
    <ligand>
        <name>L-glutamine</name>
        <dbReference type="ChEBI" id="CHEBI:58359"/>
    </ligand>
</feature>
<dbReference type="Gene3D" id="3.40.50.880">
    <property type="match status" value="1"/>
</dbReference>
<keyword evidence="7 11" id="KW-0315">Glutamine amidotransferase</keyword>
<dbReference type="EMBL" id="CP003732">
    <property type="protein sequence ID" value="AFV11655.1"/>
    <property type="molecule type" value="Genomic_DNA"/>
</dbReference>
<dbReference type="PANTHER" id="PTHR43418:SF7">
    <property type="entry name" value="CARBAMOYL-PHOSPHATE SYNTHASE SMALL CHAIN"/>
    <property type="match status" value="1"/>
</dbReference>
<proteinExistence type="inferred from homology"/>
<organism evidence="13 14">
    <name type="scientific">Thermacetogenium phaeum (strain ATCC BAA-254 / DSM 26808 / PB)</name>
    <dbReference type="NCBI Taxonomy" id="1089553"/>
    <lineage>
        <taxon>Bacteria</taxon>
        <taxon>Bacillati</taxon>
        <taxon>Bacillota</taxon>
        <taxon>Clostridia</taxon>
        <taxon>Thermoanaerobacterales</taxon>
        <taxon>Thermoanaerobacteraceae</taxon>
        <taxon>Thermacetogenium</taxon>
    </lineage>
</organism>
<evidence type="ECO:0000313" key="14">
    <source>
        <dbReference type="Proteomes" id="UP000000467"/>
    </source>
</evidence>
<dbReference type="PRINTS" id="PR00097">
    <property type="entry name" value="ANTSNTHASEII"/>
</dbReference>
<dbReference type="GO" id="GO:0004359">
    <property type="term" value="F:glutaminase activity"/>
    <property type="evidence" value="ECO:0007669"/>
    <property type="project" value="RHEA"/>
</dbReference>
<evidence type="ECO:0000256" key="9">
    <source>
        <dbReference type="ARBA" id="ARBA00048816"/>
    </source>
</evidence>
<feature type="domain" description="Carbamoyl-phosphate synthase small subunit N-terminal" evidence="12">
    <location>
        <begin position="1"/>
        <end position="131"/>
    </location>
</feature>
<evidence type="ECO:0000256" key="10">
    <source>
        <dbReference type="ARBA" id="ARBA00049285"/>
    </source>
</evidence>
<evidence type="ECO:0000259" key="12">
    <source>
        <dbReference type="SMART" id="SM01097"/>
    </source>
</evidence>
<evidence type="ECO:0000313" key="13">
    <source>
        <dbReference type="EMBL" id="AFV11655.1"/>
    </source>
</evidence>
<dbReference type="Pfam" id="PF00988">
    <property type="entry name" value="CPSase_sm_chain"/>
    <property type="match status" value="1"/>
</dbReference>
<protein>
    <recommendedName>
        <fullName evidence="11">Carbamoyl phosphate synthase small chain</fullName>
        <ecNumber evidence="11">6.3.5.5</ecNumber>
    </recommendedName>
    <alternativeName>
        <fullName evidence="11">Carbamoyl phosphate synthetase glutamine chain</fullName>
    </alternativeName>
</protein>
<keyword evidence="14" id="KW-1185">Reference proteome</keyword>
<evidence type="ECO:0000256" key="4">
    <source>
        <dbReference type="ARBA" id="ARBA00022598"/>
    </source>
</evidence>
<evidence type="ECO:0000256" key="11">
    <source>
        <dbReference type="HAMAP-Rule" id="MF_01209"/>
    </source>
</evidence>
<keyword evidence="8 11" id="KW-0665">Pyrimidine biosynthesis</keyword>
<dbReference type="OrthoDB" id="9804328at2"/>
<dbReference type="EC" id="6.3.5.5" evidence="11"/>
<feature type="region of interest" description="CPSase" evidence="11">
    <location>
        <begin position="1"/>
        <end position="172"/>
    </location>
</feature>
<dbReference type="InterPro" id="IPR036480">
    <property type="entry name" value="CarbP_synth_ssu_N_sf"/>
</dbReference>
<dbReference type="HOGENOM" id="CLU_035901_2_1_9"/>
<sequence>MEAWLALEDGTVFRGKSFGSTGIVTGEVVFNTSMTGYQEILTDPSYCGQILVLTYPLVGNYGINEDDFESDRPWLQGLIIKELCEYPSNWRCRMKLDEFCSRHGIIGLAGIDTRTLTRRLRSCGTMRGVIATGEQDADSLIEKARQAPPISGRNLVKFVSTKEEKVFGNGPFKVVVLDLGVKRNIIRFLIQNNCTVYVVPAWTPAEEILSHRPHGVVLSNGPGDPRDAVEVVETTRQLIGKVPLLGVCLGHQILGLAFGGETYKLKYGHRGANHPVKDLKTGRVYITSQNHGYAVDEESISAGEIVVTHRNLNDGTVEGIRHRTEPIFSYQFHPEGSPGILDTTHLFEKFVSCF</sequence>
<comment type="similarity">
    <text evidence="3 11">Belongs to the CarA family.</text>
</comment>
<dbReference type="Gene3D" id="3.50.30.20">
    <property type="entry name" value="Carbamoyl-phosphate synthase small subunit, N-terminal domain"/>
    <property type="match status" value="1"/>
</dbReference>
<evidence type="ECO:0000256" key="2">
    <source>
        <dbReference type="ARBA" id="ARBA00005077"/>
    </source>
</evidence>
<keyword evidence="11" id="KW-0055">Arginine biosynthesis</keyword>
<dbReference type="GO" id="GO:0006541">
    <property type="term" value="P:glutamine metabolic process"/>
    <property type="evidence" value="ECO:0007669"/>
    <property type="project" value="InterPro"/>
</dbReference>
<dbReference type="PRINTS" id="PR00096">
    <property type="entry name" value="GATASE"/>
</dbReference>